<dbReference type="AlphaFoldDB" id="A0A1I8PEL7"/>
<dbReference type="PANTHER" id="PTHR20898:SF0">
    <property type="entry name" value="DAEDALUS ON 3-RELATED"/>
    <property type="match status" value="1"/>
</dbReference>
<sequence length="137" mass="15308">MECHIKGELHNLTANGALFVRNSVKKYYPFLINVTLSVCKLLDNNVIGVYPRIARALLAQFTNINHSCPYTGVIWARDGYMDAGLLPFAAPAHNSYKAVLTVYEGYPLVSIGFVEFYVDIVESRNGFFTKSPKKGKN</sequence>
<name>A0A1I8PEL7_STOCA</name>
<dbReference type="OrthoDB" id="7859583at2759"/>
<dbReference type="InterPro" id="IPR010512">
    <property type="entry name" value="DUF1091"/>
</dbReference>
<dbReference type="PANTHER" id="PTHR20898">
    <property type="entry name" value="DAEDALUS ON 3-RELATED-RELATED"/>
    <property type="match status" value="1"/>
</dbReference>
<dbReference type="EnsemblMetazoa" id="SCAU007357-RA">
    <property type="protein sequence ID" value="SCAU007357-PA"/>
    <property type="gene ID" value="SCAU007357"/>
</dbReference>
<evidence type="ECO:0000313" key="1">
    <source>
        <dbReference type="EnsemblMetazoa" id="SCAU007357-PA"/>
    </source>
</evidence>
<dbReference type="Proteomes" id="UP000095300">
    <property type="component" value="Unassembled WGS sequence"/>
</dbReference>
<dbReference type="VEuPathDB" id="VectorBase:SCAU007357"/>
<evidence type="ECO:0000313" key="2">
    <source>
        <dbReference type="Proteomes" id="UP000095300"/>
    </source>
</evidence>
<proteinExistence type="predicted"/>
<organism evidence="1 2">
    <name type="scientific">Stomoxys calcitrans</name>
    <name type="common">Stable fly</name>
    <name type="synonym">Conops calcitrans</name>
    <dbReference type="NCBI Taxonomy" id="35570"/>
    <lineage>
        <taxon>Eukaryota</taxon>
        <taxon>Metazoa</taxon>
        <taxon>Ecdysozoa</taxon>
        <taxon>Arthropoda</taxon>
        <taxon>Hexapoda</taxon>
        <taxon>Insecta</taxon>
        <taxon>Pterygota</taxon>
        <taxon>Neoptera</taxon>
        <taxon>Endopterygota</taxon>
        <taxon>Diptera</taxon>
        <taxon>Brachycera</taxon>
        <taxon>Muscomorpha</taxon>
        <taxon>Muscoidea</taxon>
        <taxon>Muscidae</taxon>
        <taxon>Stomoxys</taxon>
    </lineage>
</organism>
<keyword evidence="2" id="KW-1185">Reference proteome</keyword>
<reference evidence="1" key="1">
    <citation type="submission" date="2020-05" db="UniProtKB">
        <authorList>
            <consortium name="EnsemblMetazoa"/>
        </authorList>
    </citation>
    <scope>IDENTIFICATION</scope>
    <source>
        <strain evidence="1">USDA</strain>
    </source>
</reference>
<accession>A0A1I8PEL7</accession>
<gene>
    <name evidence="1" type="primary">106088329</name>
</gene>
<protein>
    <submittedName>
        <fullName evidence="1">Uncharacterized protein</fullName>
    </submittedName>
</protein>
<dbReference type="Pfam" id="PF06477">
    <property type="entry name" value="DUF1091"/>
    <property type="match status" value="1"/>
</dbReference>